<dbReference type="SUPFAM" id="SSF52096">
    <property type="entry name" value="ClpP/crotonase"/>
    <property type="match status" value="1"/>
</dbReference>
<evidence type="ECO:0000256" key="1">
    <source>
        <dbReference type="ARBA" id="ARBA00005254"/>
    </source>
</evidence>
<dbReference type="CDD" id="cd06558">
    <property type="entry name" value="crotonase-like"/>
    <property type="match status" value="1"/>
</dbReference>
<dbReference type="EMBL" id="QKQS01000008">
    <property type="protein sequence ID" value="PZA12960.1"/>
    <property type="molecule type" value="Genomic_DNA"/>
</dbReference>
<name>A0A323UMW1_RHOPL</name>
<comment type="caution">
    <text evidence="2">The sequence shown here is derived from an EMBL/GenBank/DDBJ whole genome shotgun (WGS) entry which is preliminary data.</text>
</comment>
<dbReference type="InterPro" id="IPR051683">
    <property type="entry name" value="Enoyl-CoA_Hydratase/Isomerase"/>
</dbReference>
<keyword evidence="2" id="KW-0413">Isomerase</keyword>
<evidence type="ECO:0000313" key="3">
    <source>
        <dbReference type="Proteomes" id="UP000248134"/>
    </source>
</evidence>
<sequence>MSNDAVIIDKRDNALWITINRPDKRNAINAGVVEGITRGWKQAHDDAEVRVIVLTGAGDKAFCAGADLQSTGAAFSFDFSKPNVDYADLLRLAQNSTKPSIARVNGTCMAGGMGLLCMTDMAVAADNVVFGLPEVKVGVFPMQVMSLLQDIAPRRLIAEWALTGEPFDAATAREAGLLNYVVPAAELDAKVDWLVKRLTDKSPTAIRRGKYAMRAIAAMSFDESIAYTESQIALLAMTEDAKEGLTAFAEKRKPVWPGK</sequence>
<dbReference type="InterPro" id="IPR001753">
    <property type="entry name" value="Enoyl-CoA_hydra/iso"/>
</dbReference>
<dbReference type="GO" id="GO:0008300">
    <property type="term" value="P:isoprenoid catabolic process"/>
    <property type="evidence" value="ECO:0007669"/>
    <property type="project" value="TreeGrafter"/>
</dbReference>
<dbReference type="OrthoDB" id="5730382at2"/>
<comment type="similarity">
    <text evidence="1">Belongs to the enoyl-CoA hydratase/isomerase family.</text>
</comment>
<accession>A0A323UMW1</accession>
<reference evidence="2 3" key="1">
    <citation type="submission" date="2018-06" db="EMBL/GenBank/DDBJ databases">
        <title>Draft Whole-Genome Sequence of the purple photosynthetic bacterium Rhodospeudomonas palustris XCP.</title>
        <authorList>
            <person name="Rayyan A."/>
            <person name="Meyer T.E."/>
            <person name="Kyndt J.A."/>
        </authorList>
    </citation>
    <scope>NUCLEOTIDE SEQUENCE [LARGE SCALE GENOMIC DNA]</scope>
    <source>
        <strain evidence="2 3">XCP</strain>
    </source>
</reference>
<dbReference type="InterPro" id="IPR029045">
    <property type="entry name" value="ClpP/crotonase-like_dom_sf"/>
</dbReference>
<gene>
    <name evidence="2" type="ORF">DNX69_05675</name>
</gene>
<dbReference type="PANTHER" id="PTHR42964:SF1">
    <property type="entry name" value="POLYKETIDE BIOSYNTHESIS ENOYL-COA HYDRATASE PKSH-RELATED"/>
    <property type="match status" value="1"/>
</dbReference>
<dbReference type="PANTHER" id="PTHR42964">
    <property type="entry name" value="ENOYL-COA HYDRATASE"/>
    <property type="match status" value="1"/>
</dbReference>
<dbReference type="RefSeq" id="WP_110785042.1">
    <property type="nucleotide sequence ID" value="NZ_QKQS01000008.1"/>
</dbReference>
<dbReference type="Gene3D" id="3.90.226.10">
    <property type="entry name" value="2-enoyl-CoA Hydratase, Chain A, domain 1"/>
    <property type="match status" value="1"/>
</dbReference>
<dbReference type="Proteomes" id="UP000248134">
    <property type="component" value="Unassembled WGS sequence"/>
</dbReference>
<proteinExistence type="inferred from homology"/>
<protein>
    <submittedName>
        <fullName evidence="2">Enoyl-CoA hydratase/isomerase family protein</fullName>
    </submittedName>
</protein>
<dbReference type="AlphaFoldDB" id="A0A323UMW1"/>
<dbReference type="GO" id="GO:0016853">
    <property type="term" value="F:isomerase activity"/>
    <property type="evidence" value="ECO:0007669"/>
    <property type="project" value="UniProtKB-KW"/>
</dbReference>
<dbReference type="Gene3D" id="1.10.12.10">
    <property type="entry name" value="Lyase 2-enoyl-coa Hydratase, Chain A, domain 2"/>
    <property type="match status" value="1"/>
</dbReference>
<evidence type="ECO:0000313" key="2">
    <source>
        <dbReference type="EMBL" id="PZA12960.1"/>
    </source>
</evidence>
<dbReference type="Pfam" id="PF00378">
    <property type="entry name" value="ECH_1"/>
    <property type="match status" value="1"/>
</dbReference>
<dbReference type="InterPro" id="IPR014748">
    <property type="entry name" value="Enoyl-CoA_hydra_C"/>
</dbReference>
<organism evidence="2 3">
    <name type="scientific">Rhodopseudomonas palustris</name>
    <dbReference type="NCBI Taxonomy" id="1076"/>
    <lineage>
        <taxon>Bacteria</taxon>
        <taxon>Pseudomonadati</taxon>
        <taxon>Pseudomonadota</taxon>
        <taxon>Alphaproteobacteria</taxon>
        <taxon>Hyphomicrobiales</taxon>
        <taxon>Nitrobacteraceae</taxon>
        <taxon>Rhodopseudomonas</taxon>
    </lineage>
</organism>